<keyword evidence="3" id="KW-1185">Reference proteome</keyword>
<evidence type="ECO:0000256" key="1">
    <source>
        <dbReference type="SAM" id="SignalP"/>
    </source>
</evidence>
<sequence length="359" mass="40027">MKYIYKLTLLLLLVPLVSFGNNDKKKHEKSKKINKKYTVNTDAKVSINNRYGTIKVNTWDKNTVEIDVTITVKGNDLDDVEDKLAEIDVEFSATSSLVEAKTFLGNKKNWKWWGKNKKINYQIDYLVRMPVSNDVSLANDYGSISLDEINGNANINCDYGKITIGDLRGSVSKINLDYCGGSTINSMNDGSVNVDYSKITIDSAKKVNVNTDYSTVKFEKLTDLSFNADYGSIYAGEVNNVSGNGDYTGLKFGTVNNSLKVKADYGYIKIYKLANGFDFVDIDSEYAGIKIGTSTSNNFSFVIDLQYASFKQRNSPNVELFKSISKSSKKYYEGVYGKGKSNSKVTIKSEFGSVTFDEN</sequence>
<feature type="signal peptide" evidence="1">
    <location>
        <begin position="1"/>
        <end position="20"/>
    </location>
</feature>
<evidence type="ECO:0008006" key="4">
    <source>
        <dbReference type="Google" id="ProtNLM"/>
    </source>
</evidence>
<evidence type="ECO:0000313" key="3">
    <source>
        <dbReference type="Proteomes" id="UP001257277"/>
    </source>
</evidence>
<evidence type="ECO:0000313" key="2">
    <source>
        <dbReference type="EMBL" id="MDT7833063.1"/>
    </source>
</evidence>
<feature type="chain" id="PRO_5045882685" description="Adhesin domain-containing protein" evidence="1">
    <location>
        <begin position="21"/>
        <end position="359"/>
    </location>
</feature>
<gene>
    <name evidence="2" type="ORF">RQM59_11765</name>
</gene>
<organism evidence="2 3">
    <name type="scientific">Asprobacillus argus</name>
    <dbReference type="NCBI Taxonomy" id="3076534"/>
    <lineage>
        <taxon>Bacteria</taxon>
        <taxon>Pseudomonadati</taxon>
        <taxon>Bacteroidota</taxon>
        <taxon>Flavobacteriia</taxon>
        <taxon>Flavobacteriales</taxon>
        <taxon>Flavobacteriaceae</taxon>
        <taxon>Asprobacillus</taxon>
    </lineage>
</organism>
<dbReference type="RefSeq" id="WP_349242314.1">
    <property type="nucleotide sequence ID" value="NZ_JAVTTO010000004.1"/>
</dbReference>
<name>A0ABU3LIY4_9FLAO</name>
<dbReference type="Proteomes" id="UP001257277">
    <property type="component" value="Unassembled WGS sequence"/>
</dbReference>
<comment type="caution">
    <text evidence="2">The sequence shown here is derived from an EMBL/GenBank/DDBJ whole genome shotgun (WGS) entry which is preliminary data.</text>
</comment>
<protein>
    <recommendedName>
        <fullName evidence="4">Adhesin domain-containing protein</fullName>
    </recommendedName>
</protein>
<dbReference type="EMBL" id="JAVTTO010000004">
    <property type="protein sequence ID" value="MDT7833063.1"/>
    <property type="molecule type" value="Genomic_DNA"/>
</dbReference>
<accession>A0ABU3LIY4</accession>
<reference evidence="2 3" key="1">
    <citation type="submission" date="2023-09" db="EMBL/GenBank/DDBJ databases">
        <title>Novel taxa isolated from Blanes Bay.</title>
        <authorList>
            <person name="Rey-Velasco X."/>
            <person name="Lucena T."/>
        </authorList>
    </citation>
    <scope>NUCLEOTIDE SEQUENCE [LARGE SCALE GENOMIC DNA]</scope>
    <source>
        <strain evidence="2 3">S356</strain>
    </source>
</reference>
<proteinExistence type="predicted"/>
<keyword evidence="1" id="KW-0732">Signal</keyword>